<dbReference type="KEGG" id="sna:Snas_4251"/>
<dbReference type="AlphaFoldDB" id="D3Q2G7"/>
<reference evidence="1 2" key="1">
    <citation type="journal article" date="2009" name="Stand. Genomic Sci.">
        <title>Complete genome sequence of Stackebrandtia nassauensis type strain (LLR-40K-21).</title>
        <authorList>
            <person name="Munk C."/>
            <person name="Lapidus A."/>
            <person name="Copeland A."/>
            <person name="Jando M."/>
            <person name="Mayilraj S."/>
            <person name="Glavina Del Rio T."/>
            <person name="Nolan M."/>
            <person name="Chen F."/>
            <person name="Lucas S."/>
            <person name="Tice H."/>
            <person name="Cheng J.F."/>
            <person name="Han C."/>
            <person name="Detter J.C."/>
            <person name="Bruce D."/>
            <person name="Goodwin L."/>
            <person name="Chain P."/>
            <person name="Pitluck S."/>
            <person name="Goker M."/>
            <person name="Ovchinikova G."/>
            <person name="Pati A."/>
            <person name="Ivanova N."/>
            <person name="Mavromatis K."/>
            <person name="Chen A."/>
            <person name="Palaniappan K."/>
            <person name="Land M."/>
            <person name="Hauser L."/>
            <person name="Chang Y.J."/>
            <person name="Jeffries C.D."/>
            <person name="Bristow J."/>
            <person name="Eisen J.A."/>
            <person name="Markowitz V."/>
            <person name="Hugenholtz P."/>
            <person name="Kyrpides N.C."/>
            <person name="Klenk H.P."/>
        </authorList>
    </citation>
    <scope>NUCLEOTIDE SEQUENCE [LARGE SCALE GENOMIC DNA]</scope>
    <source>
        <strain evidence="2">DSM 44728 / CIP 108903 / NRRL B-16338 / NBRC 102104 / LLR-40K-21</strain>
    </source>
</reference>
<keyword evidence="2" id="KW-1185">Reference proteome</keyword>
<dbReference type="EMBL" id="CP001778">
    <property type="protein sequence ID" value="ADD43900.1"/>
    <property type="molecule type" value="Genomic_DNA"/>
</dbReference>
<name>D3Q2G7_STANL</name>
<accession>D3Q2G7</accession>
<protein>
    <submittedName>
        <fullName evidence="1">Uncharacterized protein</fullName>
    </submittedName>
</protein>
<organism evidence="1 2">
    <name type="scientific">Stackebrandtia nassauensis (strain DSM 44728 / CIP 108903 / NRRL B-16338 / NBRC 102104 / LLR-40K-21)</name>
    <dbReference type="NCBI Taxonomy" id="446470"/>
    <lineage>
        <taxon>Bacteria</taxon>
        <taxon>Bacillati</taxon>
        <taxon>Actinomycetota</taxon>
        <taxon>Actinomycetes</taxon>
        <taxon>Glycomycetales</taxon>
        <taxon>Glycomycetaceae</taxon>
        <taxon>Stackebrandtia</taxon>
    </lineage>
</organism>
<dbReference type="Proteomes" id="UP000000844">
    <property type="component" value="Chromosome"/>
</dbReference>
<evidence type="ECO:0000313" key="1">
    <source>
        <dbReference type="EMBL" id="ADD43900.1"/>
    </source>
</evidence>
<dbReference type="HOGENOM" id="CLU_1069230_0_0_11"/>
<sequence>MTKTDESFRILNHEIEVAEIMAAAAAFTVHRRSQIVVAKSRPEQEAEQLPAIARYTDHAHQTILAARTAIRDRYSPTSTVRLTTPQLPENTFHSGTPRRRQVTRALTVTLNRLWDIVGFVYDVINQPQVPRTDELADLVYFHTFAACGQWSIAHRAYQRATRRRRPRLNSEEFDLQTAGIAFALKGRIPDPVWQGFAEVMDGGEYCLILEDIVGVLIDNKLPVTIVEYDTLVSLLHYIELPNYRPALAERLTVSPIHDIL</sequence>
<dbReference type="RefSeq" id="WP_013019471.1">
    <property type="nucleotide sequence ID" value="NC_013947.1"/>
</dbReference>
<proteinExistence type="predicted"/>
<evidence type="ECO:0000313" key="2">
    <source>
        <dbReference type="Proteomes" id="UP000000844"/>
    </source>
</evidence>
<gene>
    <name evidence="1" type="ordered locus">Snas_4251</name>
</gene>